<dbReference type="SUPFAM" id="SSF48695">
    <property type="entry name" value="Multiheme cytochromes"/>
    <property type="match status" value="1"/>
</dbReference>
<reference evidence="2 6" key="1">
    <citation type="submission" date="2019-02" db="EMBL/GenBank/DDBJ databases">
        <title>Genome sequencing of Clostridium botulinum clinical isolates.</title>
        <authorList>
            <person name="Brunt J."/>
            <person name="Van Vliet A.H.M."/>
            <person name="Stringer S.C."/>
            <person name="Grant K.A."/>
            <person name="Carter A.C."/>
            <person name="Peck M.W."/>
        </authorList>
    </citation>
    <scope>NUCLEOTIDE SEQUENCE [LARGE SCALE GENOMIC DNA]</scope>
    <source>
        <strain evidence="2 6">H113700579</strain>
    </source>
</reference>
<evidence type="ECO:0000313" key="3">
    <source>
        <dbReference type="EMBL" id="NFF89224.1"/>
    </source>
</evidence>
<evidence type="ECO:0000313" key="7">
    <source>
        <dbReference type="Proteomes" id="UP000473681"/>
    </source>
</evidence>
<dbReference type="InterPro" id="IPR036280">
    <property type="entry name" value="Multihaem_cyt_sf"/>
</dbReference>
<dbReference type="Proteomes" id="UP000472355">
    <property type="component" value="Unassembled WGS sequence"/>
</dbReference>
<dbReference type="EMBL" id="SWVK01000009">
    <property type="protein sequence ID" value="NFN35116.1"/>
    <property type="molecule type" value="Genomic_DNA"/>
</dbReference>
<keyword evidence="1" id="KW-1133">Transmembrane helix</keyword>
<evidence type="ECO:0000313" key="8">
    <source>
        <dbReference type="Proteomes" id="UP000476820"/>
    </source>
</evidence>
<dbReference type="AlphaFoldDB" id="A0A0C2S207"/>
<dbReference type="Proteomes" id="UP000486903">
    <property type="component" value="Unassembled WGS sequence"/>
</dbReference>
<evidence type="ECO:0000313" key="4">
    <source>
        <dbReference type="EMBL" id="NFN35116.1"/>
    </source>
</evidence>
<accession>A0A0C2S207</accession>
<dbReference type="Pfam" id="PF09719">
    <property type="entry name" value="C_GCAxxG_C_C"/>
    <property type="match status" value="1"/>
</dbReference>
<evidence type="ECO:0000313" key="5">
    <source>
        <dbReference type="EMBL" id="NFV26619.1"/>
    </source>
</evidence>
<proteinExistence type="predicted"/>
<gene>
    <name evidence="2" type="ORF">EXM65_16095</name>
    <name evidence="3" type="ORF">FC774_15325</name>
    <name evidence="4" type="ORF">FDB51_08230</name>
    <name evidence="5" type="ORF">FDG31_10630</name>
</gene>
<dbReference type="EMBL" id="SGKU01000058">
    <property type="protein sequence ID" value="NFA44047.1"/>
    <property type="molecule type" value="Genomic_DNA"/>
</dbReference>
<evidence type="ECO:0000256" key="1">
    <source>
        <dbReference type="SAM" id="Phobius"/>
    </source>
</evidence>
<keyword evidence="1" id="KW-0472">Membrane</keyword>
<keyword evidence="1" id="KW-0812">Transmembrane</keyword>
<dbReference type="RefSeq" id="WP_003373947.1">
    <property type="nucleotide sequence ID" value="NZ_CP010520.1"/>
</dbReference>
<protein>
    <submittedName>
        <fullName evidence="3">Oxidoreductase</fullName>
    </submittedName>
</protein>
<dbReference type="Proteomes" id="UP000476820">
    <property type="component" value="Unassembled WGS sequence"/>
</dbReference>
<evidence type="ECO:0000313" key="2">
    <source>
        <dbReference type="EMBL" id="NFA44047.1"/>
    </source>
</evidence>
<name>A0A0C2S207_CLOBO</name>
<reference evidence="7 8" key="2">
    <citation type="submission" date="2019-04" db="EMBL/GenBank/DDBJ databases">
        <title>Genome sequencing of Clostridium botulinum Groups I-IV and Clostridium butyricum.</title>
        <authorList>
            <person name="Brunt J."/>
            <person name="Van Vliet A.H.M."/>
            <person name="Stringer S.C."/>
            <person name="Carter A.T."/>
            <person name="Peck M.W."/>
        </authorList>
    </citation>
    <scope>NUCLEOTIDE SEQUENCE [LARGE SCALE GENOMIC DNA]</scope>
    <source>
        <strain evidence="3 8">1605</strain>
        <strain evidence="5 9">BL81</strain>
        <strain evidence="4 7">CB-K-33E</strain>
    </source>
</reference>
<dbReference type="EMBL" id="SWOV01000056">
    <property type="protein sequence ID" value="NFF89224.1"/>
    <property type="molecule type" value="Genomic_DNA"/>
</dbReference>
<dbReference type="NCBIfam" id="TIGR01909">
    <property type="entry name" value="C_GCAxxG_C_C"/>
    <property type="match status" value="1"/>
</dbReference>
<sequence>MTCASKYLNEGYNCAESLIKFYNDEFNENIPLGLGSGMGGGVGIGSLCGAINAGIVIIGFLKGRHNNNEINVARDYSREFVTKIKEKYSTEMCRELKANKISCGEIVDFSYNALINVLQD</sequence>
<comment type="caution">
    <text evidence="3">The sequence shown here is derived from an EMBL/GenBank/DDBJ whole genome shotgun (WGS) entry which is preliminary data.</text>
</comment>
<feature type="transmembrane region" description="Helical" evidence="1">
    <location>
        <begin position="41"/>
        <end position="61"/>
    </location>
</feature>
<evidence type="ECO:0000313" key="9">
    <source>
        <dbReference type="Proteomes" id="UP000486903"/>
    </source>
</evidence>
<evidence type="ECO:0000313" key="6">
    <source>
        <dbReference type="Proteomes" id="UP000472355"/>
    </source>
</evidence>
<dbReference type="EMBL" id="SXFB01000006">
    <property type="protein sequence ID" value="NFV26619.1"/>
    <property type="molecule type" value="Genomic_DNA"/>
</dbReference>
<dbReference type="OrthoDB" id="1624765at2"/>
<dbReference type="Proteomes" id="UP000473681">
    <property type="component" value="Unassembled WGS sequence"/>
</dbReference>
<organism evidence="3 8">
    <name type="scientific">Clostridium botulinum</name>
    <dbReference type="NCBI Taxonomy" id="1491"/>
    <lineage>
        <taxon>Bacteria</taxon>
        <taxon>Bacillati</taxon>
        <taxon>Bacillota</taxon>
        <taxon>Clostridia</taxon>
        <taxon>Eubacteriales</taxon>
        <taxon>Clostridiaceae</taxon>
        <taxon>Clostridium</taxon>
    </lineage>
</organism>
<dbReference type="InterPro" id="IPR010181">
    <property type="entry name" value="CGCAxxGCC_motif"/>
</dbReference>